<dbReference type="AlphaFoldDB" id="A0A8K0R636"/>
<reference evidence="1" key="1">
    <citation type="journal article" date="2021" name="Nat. Commun.">
        <title>Genetic determinants of endophytism in the Arabidopsis root mycobiome.</title>
        <authorList>
            <person name="Mesny F."/>
            <person name="Miyauchi S."/>
            <person name="Thiergart T."/>
            <person name="Pickel B."/>
            <person name="Atanasova L."/>
            <person name="Karlsson M."/>
            <person name="Huettel B."/>
            <person name="Barry K.W."/>
            <person name="Haridas S."/>
            <person name="Chen C."/>
            <person name="Bauer D."/>
            <person name="Andreopoulos W."/>
            <person name="Pangilinan J."/>
            <person name="LaButti K."/>
            <person name="Riley R."/>
            <person name="Lipzen A."/>
            <person name="Clum A."/>
            <person name="Drula E."/>
            <person name="Henrissat B."/>
            <person name="Kohler A."/>
            <person name="Grigoriev I.V."/>
            <person name="Martin F.M."/>
            <person name="Hacquard S."/>
        </authorList>
    </citation>
    <scope>NUCLEOTIDE SEQUENCE</scope>
    <source>
        <strain evidence="1">MPI-SDFR-AT-0120</strain>
    </source>
</reference>
<gene>
    <name evidence="1" type="ORF">FB567DRAFT_525211</name>
</gene>
<dbReference type="Proteomes" id="UP000813461">
    <property type="component" value="Unassembled WGS sequence"/>
</dbReference>
<name>A0A8K0R636_9PLEO</name>
<accession>A0A8K0R636</accession>
<comment type="caution">
    <text evidence="1">The sequence shown here is derived from an EMBL/GenBank/DDBJ whole genome shotgun (WGS) entry which is preliminary data.</text>
</comment>
<evidence type="ECO:0000313" key="2">
    <source>
        <dbReference type="Proteomes" id="UP000813461"/>
    </source>
</evidence>
<dbReference type="EMBL" id="JAGMVJ010000009">
    <property type="protein sequence ID" value="KAH7087551.1"/>
    <property type="molecule type" value="Genomic_DNA"/>
</dbReference>
<evidence type="ECO:0000313" key="1">
    <source>
        <dbReference type="EMBL" id="KAH7087551.1"/>
    </source>
</evidence>
<organism evidence="1 2">
    <name type="scientific">Paraphoma chrysanthemicola</name>
    <dbReference type="NCBI Taxonomy" id="798071"/>
    <lineage>
        <taxon>Eukaryota</taxon>
        <taxon>Fungi</taxon>
        <taxon>Dikarya</taxon>
        <taxon>Ascomycota</taxon>
        <taxon>Pezizomycotina</taxon>
        <taxon>Dothideomycetes</taxon>
        <taxon>Pleosporomycetidae</taxon>
        <taxon>Pleosporales</taxon>
        <taxon>Pleosporineae</taxon>
        <taxon>Phaeosphaeriaceae</taxon>
        <taxon>Paraphoma</taxon>
    </lineage>
</organism>
<proteinExistence type="predicted"/>
<sequence length="156" mass="17786">MSFRLQIAQPDDVPRITQIYMDAFSSNAIIRAIHACDEGLNDLRQAVAEKALADIRDAKTTVLVAKYQDNEIGLKRPEQAPEKVRKDLAVVRESINDTQVIAFAKWAHPVVPDEHVFPTWPLSDRKIGKSWIRGYLKLPKSRQRSLVRVRDMSSHT</sequence>
<protein>
    <submittedName>
        <fullName evidence="1">Uncharacterized protein</fullName>
    </submittedName>
</protein>
<dbReference type="OrthoDB" id="2832510at2759"/>
<dbReference type="Gene3D" id="3.40.630.30">
    <property type="match status" value="1"/>
</dbReference>
<keyword evidence="2" id="KW-1185">Reference proteome</keyword>